<dbReference type="EMBL" id="JACHVZ010000016">
    <property type="protein sequence ID" value="MBB2930936.1"/>
    <property type="molecule type" value="Genomic_DNA"/>
</dbReference>
<evidence type="ECO:0000313" key="1">
    <source>
        <dbReference type="EMBL" id="MBB2930936.1"/>
    </source>
</evidence>
<sequence length="437" mass="48532">MEDRPRCPRTNAILFGFFAQTGYRRGTAAHTAGPALLKMTAFRPARSGFHFPFLTRCVETAVNRSTHIPYEGVPFEPEVFLARNSPLKITRKYLHKYLLLKLRGQIPLELKHLNSSQRILWIYTRRNFGDAIMDMAGRALLRGMNVPIDLFTLPSLHKLFAQDDVFQHVFSDLREVVGRQYDAILMSEFNLPSIRLKNRHFAKLPYACLFQYFNGPDRNQTDFSYASVNDVFSLGHAASELQSISKPYLASTPDTVESVLPFIPDTPFLALAVGGLDPNRTYSHWPAVLDLMDRSDDLRILKRVVLLGSDNGLAMAEQLAAQRFRNLQISSCVGKLTLLQSREVAARASLFLGADGGLMHVAHTTPVPSVSLFGIKEPPYLRLTGQCHSIGLQSKGNVDTIAPAEVVQAIARQVATYGAATAAARDSAHQLNPPETA</sequence>
<keyword evidence="2" id="KW-1185">Reference proteome</keyword>
<dbReference type="RefSeq" id="WP_133253704.1">
    <property type="nucleotide sequence ID" value="NZ_JACHVZ010000016.1"/>
</dbReference>
<name>A0ABR6FU19_9BURK</name>
<organism evidence="1 2">
    <name type="scientific">Paraburkholderia silvatlantica</name>
    <dbReference type="NCBI Taxonomy" id="321895"/>
    <lineage>
        <taxon>Bacteria</taxon>
        <taxon>Pseudomonadati</taxon>
        <taxon>Pseudomonadota</taxon>
        <taxon>Betaproteobacteria</taxon>
        <taxon>Burkholderiales</taxon>
        <taxon>Burkholderiaceae</taxon>
        <taxon>Paraburkholderia</taxon>
    </lineage>
</organism>
<dbReference type="Proteomes" id="UP000533533">
    <property type="component" value="Unassembled WGS sequence"/>
</dbReference>
<comment type="caution">
    <text evidence="1">The sequence shown here is derived from an EMBL/GenBank/DDBJ whole genome shotgun (WGS) entry which is preliminary data.</text>
</comment>
<evidence type="ECO:0000313" key="2">
    <source>
        <dbReference type="Proteomes" id="UP000533533"/>
    </source>
</evidence>
<proteinExistence type="predicted"/>
<gene>
    <name evidence="1" type="ORF">FHX59_005403</name>
</gene>
<accession>A0ABR6FU19</accession>
<dbReference type="Pfam" id="PF01075">
    <property type="entry name" value="Glyco_transf_9"/>
    <property type="match status" value="1"/>
</dbReference>
<dbReference type="InterPro" id="IPR002201">
    <property type="entry name" value="Glyco_trans_9"/>
</dbReference>
<dbReference type="SUPFAM" id="SSF53756">
    <property type="entry name" value="UDP-Glycosyltransferase/glycogen phosphorylase"/>
    <property type="match status" value="1"/>
</dbReference>
<dbReference type="EC" id="2.4.-.-" evidence="1"/>
<keyword evidence="1" id="KW-0328">Glycosyltransferase</keyword>
<reference evidence="1 2" key="1">
    <citation type="submission" date="2020-08" db="EMBL/GenBank/DDBJ databases">
        <title>Genomic Encyclopedia of Type Strains, Phase IV (KMG-V): Genome sequencing to study the core and pangenomes of soil and plant-associated prokaryotes.</title>
        <authorList>
            <person name="Whitman W."/>
        </authorList>
    </citation>
    <scope>NUCLEOTIDE SEQUENCE [LARGE SCALE GENOMIC DNA]</scope>
    <source>
        <strain evidence="1 2">SRMrh-85</strain>
    </source>
</reference>
<keyword evidence="1" id="KW-0808">Transferase</keyword>
<dbReference type="Gene3D" id="3.40.50.2000">
    <property type="entry name" value="Glycogen Phosphorylase B"/>
    <property type="match status" value="1"/>
</dbReference>
<dbReference type="GO" id="GO:0016757">
    <property type="term" value="F:glycosyltransferase activity"/>
    <property type="evidence" value="ECO:0007669"/>
    <property type="project" value="UniProtKB-KW"/>
</dbReference>
<protein>
    <submittedName>
        <fullName evidence="1">Heptosyltransferase-2</fullName>
        <ecNumber evidence="1">2.4.-.-</ecNumber>
    </submittedName>
</protein>